<dbReference type="EMBL" id="JAEPQZ010000001">
    <property type="protein sequence ID" value="KAG2186260.1"/>
    <property type="molecule type" value="Genomic_DNA"/>
</dbReference>
<dbReference type="PANTHER" id="PTHR38848">
    <property type="entry name" value="G-PROTEIN COUPLED RECEPTORS FAMILY 3 PROFILE DOMAIN-CONTAINING PROTEIN"/>
    <property type="match status" value="1"/>
</dbReference>
<comment type="caution">
    <text evidence="2">The sequence shown here is derived from an EMBL/GenBank/DDBJ whole genome shotgun (WGS) entry which is preliminary data.</text>
</comment>
<organism evidence="2 3">
    <name type="scientific">Mortierella isabellina</name>
    <name type="common">Filamentous fungus</name>
    <name type="synonym">Umbelopsis isabellina</name>
    <dbReference type="NCBI Taxonomy" id="91625"/>
    <lineage>
        <taxon>Eukaryota</taxon>
        <taxon>Fungi</taxon>
        <taxon>Fungi incertae sedis</taxon>
        <taxon>Mucoromycota</taxon>
        <taxon>Mucoromycotina</taxon>
        <taxon>Umbelopsidomycetes</taxon>
        <taxon>Umbelopsidales</taxon>
        <taxon>Umbelopsidaceae</taxon>
        <taxon>Umbelopsis</taxon>
    </lineage>
</organism>
<name>A0A8H7UK97_MORIS</name>
<feature type="transmembrane region" description="Helical" evidence="1">
    <location>
        <begin position="33"/>
        <end position="54"/>
    </location>
</feature>
<dbReference type="Proteomes" id="UP000654370">
    <property type="component" value="Unassembled WGS sequence"/>
</dbReference>
<dbReference type="OrthoDB" id="3210850at2759"/>
<feature type="transmembrane region" description="Helical" evidence="1">
    <location>
        <begin position="119"/>
        <end position="139"/>
    </location>
</feature>
<protein>
    <submittedName>
        <fullName evidence="2">Uncharacterized protein</fullName>
    </submittedName>
</protein>
<evidence type="ECO:0000313" key="2">
    <source>
        <dbReference type="EMBL" id="KAG2186260.1"/>
    </source>
</evidence>
<evidence type="ECO:0000313" key="3">
    <source>
        <dbReference type="Proteomes" id="UP000654370"/>
    </source>
</evidence>
<proteinExistence type="predicted"/>
<sequence length="205" mass="23284">MLQANIGRFFEQIYVVVSTEQSRMESKLYRFNIALLLPYVAIFVLMIVFRTAYILDDGSYYCHIGLALPATLSLVGYDFVITSYYTIQFIRTLIWPNKNVASSTAGMQTSLRYVAKRNLVAAVVALIVSTANVIILISLDGVERGLVCLTSCTLDVTINCAAIFWVTSHQSEIEHLNRQRLDRKVKLEIKQHQEVIIMREIATRL</sequence>
<keyword evidence="1" id="KW-0472">Membrane</keyword>
<dbReference type="AlphaFoldDB" id="A0A8H7UK97"/>
<accession>A0A8H7UK97</accession>
<keyword evidence="1" id="KW-1133">Transmembrane helix</keyword>
<gene>
    <name evidence="2" type="ORF">INT43_002698</name>
</gene>
<evidence type="ECO:0000256" key="1">
    <source>
        <dbReference type="SAM" id="Phobius"/>
    </source>
</evidence>
<keyword evidence="3" id="KW-1185">Reference proteome</keyword>
<dbReference type="PANTHER" id="PTHR38848:SF3">
    <property type="entry name" value="G-PROTEIN COUPLED RECEPTORS FAMILY 3 PROFILE DOMAIN-CONTAINING PROTEIN"/>
    <property type="match status" value="1"/>
</dbReference>
<feature type="transmembrane region" description="Helical" evidence="1">
    <location>
        <begin position="66"/>
        <end position="87"/>
    </location>
</feature>
<keyword evidence="1" id="KW-0812">Transmembrane</keyword>
<reference evidence="2" key="1">
    <citation type="submission" date="2020-12" db="EMBL/GenBank/DDBJ databases">
        <title>Metabolic potential, ecology and presence of endohyphal bacteria is reflected in genomic diversity of Mucoromycotina.</title>
        <authorList>
            <person name="Muszewska A."/>
            <person name="Okrasinska A."/>
            <person name="Steczkiewicz K."/>
            <person name="Drgas O."/>
            <person name="Orlowska M."/>
            <person name="Perlinska-Lenart U."/>
            <person name="Aleksandrzak-Piekarczyk T."/>
            <person name="Szatraj K."/>
            <person name="Zielenkiewicz U."/>
            <person name="Pilsyk S."/>
            <person name="Malc E."/>
            <person name="Mieczkowski P."/>
            <person name="Kruszewska J.S."/>
            <person name="Biernat P."/>
            <person name="Pawlowska J."/>
        </authorList>
    </citation>
    <scope>NUCLEOTIDE SEQUENCE</scope>
    <source>
        <strain evidence="2">WA0000067209</strain>
    </source>
</reference>